<gene>
    <name evidence="8" type="ORF">FOF44_17185</name>
</gene>
<keyword evidence="6" id="KW-0175">Coiled coil</keyword>
<keyword evidence="8" id="KW-0966">Cell projection</keyword>
<evidence type="ECO:0000256" key="3">
    <source>
        <dbReference type="ARBA" id="ARBA00005709"/>
    </source>
</evidence>
<evidence type="ECO:0000256" key="1">
    <source>
        <dbReference type="ARBA" id="ARBA00004365"/>
    </source>
</evidence>
<evidence type="ECO:0000256" key="5">
    <source>
        <dbReference type="ARBA" id="ARBA00023143"/>
    </source>
</evidence>
<name>A0A557NV43_9VIBR</name>
<proteinExistence type="inferred from homology"/>
<dbReference type="Proteomes" id="UP000319828">
    <property type="component" value="Unassembled WGS sequence"/>
</dbReference>
<feature type="coiled-coil region" evidence="6">
    <location>
        <begin position="226"/>
        <end position="253"/>
    </location>
</feature>
<evidence type="ECO:0000259" key="7">
    <source>
        <dbReference type="Pfam" id="PF00669"/>
    </source>
</evidence>
<dbReference type="OrthoDB" id="9796789at2"/>
<dbReference type="PANTHER" id="PTHR42792:SF2">
    <property type="entry name" value="FLAGELLIN"/>
    <property type="match status" value="1"/>
</dbReference>
<dbReference type="GO" id="GO:0009288">
    <property type="term" value="C:bacterial-type flagellum"/>
    <property type="evidence" value="ECO:0007669"/>
    <property type="project" value="UniProtKB-SubCell"/>
</dbReference>
<protein>
    <submittedName>
        <fullName evidence="8">Lateral flagellin</fullName>
    </submittedName>
</protein>
<keyword evidence="8" id="KW-0969">Cilium</keyword>
<evidence type="ECO:0000256" key="6">
    <source>
        <dbReference type="SAM" id="Coils"/>
    </source>
</evidence>
<dbReference type="RefSeq" id="WP_144389168.1">
    <property type="nucleotide sequence ID" value="NZ_CANNCB010000063.1"/>
</dbReference>
<dbReference type="PRINTS" id="PR00207">
    <property type="entry name" value="FLAGELLIN"/>
</dbReference>
<accession>A0A557NV43</accession>
<organism evidence="8 9">
    <name type="scientific">Vibrio algivorus</name>
    <dbReference type="NCBI Taxonomy" id="1667024"/>
    <lineage>
        <taxon>Bacteria</taxon>
        <taxon>Pseudomonadati</taxon>
        <taxon>Pseudomonadota</taxon>
        <taxon>Gammaproteobacteria</taxon>
        <taxon>Vibrionales</taxon>
        <taxon>Vibrionaceae</taxon>
        <taxon>Vibrio</taxon>
    </lineage>
</organism>
<dbReference type="AlphaFoldDB" id="A0A557NV43"/>
<comment type="caution">
    <text evidence="8">The sequence shown here is derived from an EMBL/GenBank/DDBJ whole genome shotgun (WGS) entry which is preliminary data.</text>
</comment>
<evidence type="ECO:0000256" key="2">
    <source>
        <dbReference type="ARBA" id="ARBA00004613"/>
    </source>
</evidence>
<keyword evidence="8" id="KW-0282">Flagellum</keyword>
<keyword evidence="5" id="KW-0975">Bacterial flagellum</keyword>
<dbReference type="EMBL" id="VMKJ01000059">
    <property type="protein sequence ID" value="TVO32283.1"/>
    <property type="molecule type" value="Genomic_DNA"/>
</dbReference>
<dbReference type="GO" id="GO:0005576">
    <property type="term" value="C:extracellular region"/>
    <property type="evidence" value="ECO:0007669"/>
    <property type="project" value="UniProtKB-SubCell"/>
</dbReference>
<dbReference type="PANTHER" id="PTHR42792">
    <property type="entry name" value="FLAGELLIN"/>
    <property type="match status" value="1"/>
</dbReference>
<comment type="subcellular location">
    <subcellularLocation>
        <location evidence="1">Bacterial flagellum</location>
    </subcellularLocation>
    <subcellularLocation>
        <location evidence="2">Secreted</location>
    </subcellularLocation>
</comment>
<sequence length="258" mass="27686">MDISLHTNPPNLVTQYTLQSTNKALETTIERIATGFKVNSVSDDAAGLQIASRLEAQSRGMGVAMRNSQNAISMLQMAEGTMDEMTNIAFHMYELATQAASGSNSEQDQEAMNSEFKALAEQLVNMQVSTRFAGQHLLGPDGMFSEQGGVRFQVGSNSKDGLNVDVSDVVTAIFVVSQDLVSNYSILSQSEARASMDMLIGDSDESAGSGVVSILGFARSMFGAQINALDHNISNLENMLENLDEAKGRIVDNDISKA</sequence>
<keyword evidence="4" id="KW-0964">Secreted</keyword>
<dbReference type="SUPFAM" id="SSF64518">
    <property type="entry name" value="Phase 1 flagellin"/>
    <property type="match status" value="1"/>
</dbReference>
<reference evidence="8 9" key="1">
    <citation type="submission" date="2019-07" db="EMBL/GenBank/DDBJ databases">
        <title>The draft genome sequence of Vibrio algivorus M1486.</title>
        <authorList>
            <person name="Meng X."/>
        </authorList>
    </citation>
    <scope>NUCLEOTIDE SEQUENCE [LARGE SCALE GENOMIC DNA]</scope>
    <source>
        <strain evidence="8 9">M1486</strain>
    </source>
</reference>
<dbReference type="Gene3D" id="1.20.1330.10">
    <property type="entry name" value="f41 fragment of flagellin, N-terminal domain"/>
    <property type="match status" value="1"/>
</dbReference>
<dbReference type="GO" id="GO:0005198">
    <property type="term" value="F:structural molecule activity"/>
    <property type="evidence" value="ECO:0007669"/>
    <property type="project" value="UniProtKB-UniRule"/>
</dbReference>
<evidence type="ECO:0000313" key="8">
    <source>
        <dbReference type="EMBL" id="TVO32283.1"/>
    </source>
</evidence>
<dbReference type="InterPro" id="IPR001492">
    <property type="entry name" value="Flagellin"/>
</dbReference>
<dbReference type="Pfam" id="PF00669">
    <property type="entry name" value="Flagellin_N"/>
    <property type="match status" value="1"/>
</dbReference>
<evidence type="ECO:0000256" key="4">
    <source>
        <dbReference type="ARBA" id="ARBA00022525"/>
    </source>
</evidence>
<evidence type="ECO:0000313" key="9">
    <source>
        <dbReference type="Proteomes" id="UP000319828"/>
    </source>
</evidence>
<dbReference type="InterPro" id="IPR001029">
    <property type="entry name" value="Flagellin_N"/>
</dbReference>
<comment type="similarity">
    <text evidence="3">Belongs to the bacterial flagellin family.</text>
</comment>
<feature type="domain" description="Flagellin N-terminal" evidence="7">
    <location>
        <begin position="7"/>
        <end position="138"/>
    </location>
</feature>